<keyword evidence="3" id="KW-1185">Reference proteome</keyword>
<dbReference type="SMART" id="SM00256">
    <property type="entry name" value="FBOX"/>
    <property type="match status" value="1"/>
</dbReference>
<evidence type="ECO:0000313" key="3">
    <source>
        <dbReference type="Proteomes" id="UP000622797"/>
    </source>
</evidence>
<gene>
    <name evidence="2" type="ORF">FSARC_4784</name>
</gene>
<dbReference type="InterPro" id="IPR036047">
    <property type="entry name" value="F-box-like_dom_sf"/>
</dbReference>
<comment type="caution">
    <text evidence="2">The sequence shown here is derived from an EMBL/GenBank/DDBJ whole genome shotgun (WGS) entry which is preliminary data.</text>
</comment>
<dbReference type="SUPFAM" id="SSF81383">
    <property type="entry name" value="F-box domain"/>
    <property type="match status" value="1"/>
</dbReference>
<dbReference type="OrthoDB" id="3481585at2759"/>
<dbReference type="Proteomes" id="UP000622797">
    <property type="component" value="Unassembled WGS sequence"/>
</dbReference>
<name>A0A8H4U0X2_9HYPO</name>
<dbReference type="Gene3D" id="1.20.1280.50">
    <property type="match status" value="1"/>
</dbReference>
<accession>A0A8H4U0X2</accession>
<protein>
    <recommendedName>
        <fullName evidence="1">F-box domain-containing protein</fullName>
    </recommendedName>
</protein>
<dbReference type="InterPro" id="IPR001810">
    <property type="entry name" value="F-box_dom"/>
</dbReference>
<dbReference type="AlphaFoldDB" id="A0A8H4U0X2"/>
<reference evidence="2" key="1">
    <citation type="journal article" date="2020" name="BMC Genomics">
        <title>Correction to: Identification and distribution of gene clusters required for synthesis of sphingolipid metabolism inhibitors in diverse species of the filamentous fungus Fusarium.</title>
        <authorList>
            <person name="Kim H.S."/>
            <person name="Lohmar J.M."/>
            <person name="Busman M."/>
            <person name="Brown D.W."/>
            <person name="Naumann T.A."/>
            <person name="Divon H.H."/>
            <person name="Lysoe E."/>
            <person name="Uhlig S."/>
            <person name="Proctor R.H."/>
        </authorList>
    </citation>
    <scope>NUCLEOTIDE SEQUENCE</scope>
    <source>
        <strain evidence="2">NRRL 20472</strain>
    </source>
</reference>
<sequence length="520" mass="61891">MSLDLLPTELQCQVIRFLEPISLISVSQVNTHFRSLIKPKKRHFAERLLALELIPEYGGPTPIYSSREGRLEPGWYGEEWETIRWACTDCLRLLPHKSFDNHSILKLRYRKPIPGSPASHMVTTWEPTWYTRSRKKNPERAKRDADDARREEKKRRQRYYLAITGGMGYSISEYFIDRFEAIRDCDMDGFQGLSVDQVRDMDQKDRLVLLDQNALSIEREECGKKRWLRKCNECRFKRGAIWQESDLTCGTPRVPIVPCRQLEFASHVDRYFPRFSEFLDNKRPAYNTPRGLIYREDACEQLWSMWMVRCPTCEHWQEMRAFRIGGIYQHWKPERMGVGDEGTNWDDETITRHMLNEACCNSCFAESNGRQELGRALSEWLLTLIQWEMRRLTMLLSSGFPHLGYKIREHLPKRYAVEWKGILSKTPCLDKDYYYMFTHNDIALLRLRRDQWKTMWEDVKRNVGDGQIIEDLDLWTEEWIPSSERLEEHWTWMNECRIEIEEKPEALVEWALSRDGASFT</sequence>
<organism evidence="2 3">
    <name type="scientific">Fusarium sarcochroum</name>
    <dbReference type="NCBI Taxonomy" id="1208366"/>
    <lineage>
        <taxon>Eukaryota</taxon>
        <taxon>Fungi</taxon>
        <taxon>Dikarya</taxon>
        <taxon>Ascomycota</taxon>
        <taxon>Pezizomycotina</taxon>
        <taxon>Sordariomycetes</taxon>
        <taxon>Hypocreomycetidae</taxon>
        <taxon>Hypocreales</taxon>
        <taxon>Nectriaceae</taxon>
        <taxon>Fusarium</taxon>
        <taxon>Fusarium lateritium species complex</taxon>
    </lineage>
</organism>
<reference evidence="2" key="2">
    <citation type="submission" date="2020-05" db="EMBL/GenBank/DDBJ databases">
        <authorList>
            <person name="Kim H.-S."/>
            <person name="Proctor R.H."/>
            <person name="Brown D.W."/>
        </authorList>
    </citation>
    <scope>NUCLEOTIDE SEQUENCE</scope>
    <source>
        <strain evidence="2">NRRL 20472</strain>
    </source>
</reference>
<dbReference type="EMBL" id="JABEXW010000225">
    <property type="protein sequence ID" value="KAF4967723.1"/>
    <property type="molecule type" value="Genomic_DNA"/>
</dbReference>
<evidence type="ECO:0000259" key="1">
    <source>
        <dbReference type="PROSITE" id="PS50181"/>
    </source>
</evidence>
<dbReference type="CDD" id="cd09917">
    <property type="entry name" value="F-box_SF"/>
    <property type="match status" value="1"/>
</dbReference>
<proteinExistence type="predicted"/>
<evidence type="ECO:0000313" key="2">
    <source>
        <dbReference type="EMBL" id="KAF4967723.1"/>
    </source>
</evidence>
<feature type="domain" description="F-box" evidence="1">
    <location>
        <begin position="1"/>
        <end position="47"/>
    </location>
</feature>
<dbReference type="PROSITE" id="PS50181">
    <property type="entry name" value="FBOX"/>
    <property type="match status" value="1"/>
</dbReference>
<dbReference type="Pfam" id="PF00646">
    <property type="entry name" value="F-box"/>
    <property type="match status" value="1"/>
</dbReference>